<evidence type="ECO:0000313" key="3">
    <source>
        <dbReference type="Proteomes" id="UP001651158"/>
    </source>
</evidence>
<evidence type="ECO:0000259" key="1">
    <source>
        <dbReference type="PROSITE" id="PS50011"/>
    </source>
</evidence>
<gene>
    <name evidence="2" type="ORF">TcWFU_006327</name>
</gene>
<dbReference type="InterPro" id="IPR011009">
    <property type="entry name" value="Kinase-like_dom_sf"/>
</dbReference>
<dbReference type="InterPro" id="IPR008266">
    <property type="entry name" value="Tyr_kinase_AS"/>
</dbReference>
<dbReference type="SUPFAM" id="SSF56112">
    <property type="entry name" value="Protein kinase-like (PK-like)"/>
    <property type="match status" value="1"/>
</dbReference>
<dbReference type="PANTHER" id="PTHR24416:SF611">
    <property type="entry name" value="TYROSINE-PROTEIN KINASE TRANSMEMBRANE RECEPTOR ROR"/>
    <property type="match status" value="1"/>
</dbReference>
<dbReference type="Proteomes" id="UP001651158">
    <property type="component" value="Unassembled WGS sequence"/>
</dbReference>
<keyword evidence="2" id="KW-0808">Transferase</keyword>
<proteinExistence type="predicted"/>
<dbReference type="Pfam" id="PF07714">
    <property type="entry name" value="PK_Tyr_Ser-Thr"/>
    <property type="match status" value="1"/>
</dbReference>
<dbReference type="PROSITE" id="PS00109">
    <property type="entry name" value="PROTEIN_KINASE_TYR"/>
    <property type="match status" value="1"/>
</dbReference>
<dbReference type="InterPro" id="IPR020635">
    <property type="entry name" value="Tyr_kinase_cat_dom"/>
</dbReference>
<keyword evidence="2" id="KW-0418">Kinase</keyword>
<dbReference type="PANTHER" id="PTHR24416">
    <property type="entry name" value="TYROSINE-PROTEIN KINASE RECEPTOR"/>
    <property type="match status" value="1"/>
</dbReference>
<dbReference type="InterPro" id="IPR050122">
    <property type="entry name" value="RTK"/>
</dbReference>
<dbReference type="PROSITE" id="PS50011">
    <property type="entry name" value="PROTEIN_KINASE_DOM"/>
    <property type="match status" value="1"/>
</dbReference>
<accession>A0ABR4Q5R6</accession>
<name>A0ABR4Q5R6_9CEST</name>
<dbReference type="EMBL" id="JAKROA010000010">
    <property type="protein sequence ID" value="KAL5104960.1"/>
    <property type="molecule type" value="Genomic_DNA"/>
</dbReference>
<protein>
    <submittedName>
        <fullName evidence="2">Tyrosine-protein kinase Src42A</fullName>
    </submittedName>
</protein>
<sequence>MSTSPPEGCSGGLTIATTATVIECLTAFSCPHAELPIPLTMSPQQQTVFFASPFGGNIIHHHTAFHVLLPVILTDGVWIGLGDLCGLSQVVVRHTRHLPLRILPAQQNAFHHTKQLNLSNLIESKAASPGYSGMSSQRLLSSARLVQCGGLSDGGTDNEAIAPPTPHPAVRGVHTVGTILPHYRAHVEGLLLVFLQSAEGRALSVAGLALLAVQVASGMAYLESQHYVHRDLAARNCLVGEGNVVKIGDFGLARMIHLPTVEMLGLEESVSFRDA</sequence>
<dbReference type="GO" id="GO:0016301">
    <property type="term" value="F:kinase activity"/>
    <property type="evidence" value="ECO:0007669"/>
    <property type="project" value="UniProtKB-KW"/>
</dbReference>
<dbReference type="Gene3D" id="1.10.510.10">
    <property type="entry name" value="Transferase(Phosphotransferase) domain 1"/>
    <property type="match status" value="1"/>
</dbReference>
<dbReference type="InterPro" id="IPR001245">
    <property type="entry name" value="Ser-Thr/Tyr_kinase_cat_dom"/>
</dbReference>
<feature type="domain" description="Protein kinase" evidence="1">
    <location>
        <begin position="73"/>
        <end position="275"/>
    </location>
</feature>
<reference evidence="2 3" key="1">
    <citation type="journal article" date="2022" name="Front. Cell. Infect. Microbiol.">
        <title>The Genomes of Two Strains of Taenia crassiceps the Animal Model for the Study of Human Cysticercosis.</title>
        <authorList>
            <person name="Bobes R.J."/>
            <person name="Estrada K."/>
            <person name="Rios-Valencia D.G."/>
            <person name="Calderon-Gallegos A."/>
            <person name="de la Torre P."/>
            <person name="Carrero J.C."/>
            <person name="Sanchez-Flores A."/>
            <person name="Laclette J.P."/>
        </authorList>
    </citation>
    <scope>NUCLEOTIDE SEQUENCE [LARGE SCALE GENOMIC DNA]</scope>
    <source>
        <strain evidence="2">WFUcys</strain>
    </source>
</reference>
<dbReference type="InterPro" id="IPR000719">
    <property type="entry name" value="Prot_kinase_dom"/>
</dbReference>
<comment type="caution">
    <text evidence="2">The sequence shown here is derived from an EMBL/GenBank/DDBJ whole genome shotgun (WGS) entry which is preliminary data.</text>
</comment>
<organism evidence="2 3">
    <name type="scientific">Taenia crassiceps</name>
    <dbReference type="NCBI Taxonomy" id="6207"/>
    <lineage>
        <taxon>Eukaryota</taxon>
        <taxon>Metazoa</taxon>
        <taxon>Spiralia</taxon>
        <taxon>Lophotrochozoa</taxon>
        <taxon>Platyhelminthes</taxon>
        <taxon>Cestoda</taxon>
        <taxon>Eucestoda</taxon>
        <taxon>Cyclophyllidea</taxon>
        <taxon>Taeniidae</taxon>
        <taxon>Taenia</taxon>
    </lineage>
</organism>
<dbReference type="SMART" id="SM00219">
    <property type="entry name" value="TyrKc"/>
    <property type="match status" value="1"/>
</dbReference>
<evidence type="ECO:0000313" key="2">
    <source>
        <dbReference type="EMBL" id="KAL5104960.1"/>
    </source>
</evidence>
<keyword evidence="3" id="KW-1185">Reference proteome</keyword>